<evidence type="ECO:0000256" key="4">
    <source>
        <dbReference type="ARBA" id="ARBA00022691"/>
    </source>
</evidence>
<keyword evidence="12" id="KW-1185">Reference proteome</keyword>
<accession>A0A1Y1XJ25</accession>
<keyword evidence="2 9" id="KW-0489">Methyltransferase</keyword>
<evidence type="ECO:0000256" key="9">
    <source>
        <dbReference type="PROSITE-ProRule" id="PRU00958"/>
    </source>
</evidence>
<evidence type="ECO:0000313" key="12">
    <source>
        <dbReference type="Proteomes" id="UP000193944"/>
    </source>
</evidence>
<dbReference type="InterPro" id="IPR042296">
    <property type="entry name" value="tRNA_met_Trm1_C"/>
</dbReference>
<comment type="caution">
    <text evidence="11">The sequence shown here is derived from an EMBL/GenBank/DDBJ whole genome shotgun (WGS) entry which is preliminary data.</text>
</comment>
<dbReference type="GO" id="GO:0140691">
    <property type="term" value="F:RNA folding chaperone"/>
    <property type="evidence" value="ECO:0007669"/>
    <property type="project" value="EnsemblFungi"/>
</dbReference>
<dbReference type="GO" id="GO:0005739">
    <property type="term" value="C:mitochondrion"/>
    <property type="evidence" value="ECO:0007669"/>
    <property type="project" value="EnsemblFungi"/>
</dbReference>
<sequence length="518" mass="58333">MSEEFNIDDYNTITEGAATILFPKANDVFYNPIQHFNRDMSTAAIKTWQKQFLKEKREKLNRKYNNNKNNKNETQPEKKLDDKLGVTILEALAASGLRSIRYAKEIGNVKKILSNDMSEEAVDSIKRNVKYNKVEDIVIPNKGDAMMVMYENRDPFKRFDVIDLDPYGSASPFLDGAVQSVSDGGLLCITCTDMAVLCSGGQTEACWAKYGGVPIPNSPYCHEMALRILLHAVQSSAARYRRAIVPLLSCSIDFYIRVFVKVYTSASKVKQAASKSSVVYHCTGCKSFATQPLGRCLQNGTSCVYKVNTGPNVDSKCNICGSKYHVGGPFYSDPIHDPEFVKEMLEHVKESEDKYKTHKRMLGMLTVISEELPLPFFYTSSTLASTLRCNVPPLVTLCSAILNKGYKVSISHTNCMAIKTDASPEVIWDIMRCWVKENPLTKKHNDSEVVAKILKIEPSFKADFTTHKDANPTSRKIKLVRFQENPTKYWGPKSRPKKRKETDSAKEENAQKIKKTNN</sequence>
<evidence type="ECO:0000256" key="5">
    <source>
        <dbReference type="ARBA" id="ARBA00022694"/>
    </source>
</evidence>
<gene>
    <name evidence="11" type="ORF">BCR32DRAFT_229727</name>
</gene>
<evidence type="ECO:0000256" key="6">
    <source>
        <dbReference type="ARBA" id="ARBA00022884"/>
    </source>
</evidence>
<dbReference type="GO" id="GO:0160103">
    <property type="term" value="F:tRNA (guanine(26)-N2/guanine(27)-N2)-dimethyltransferase activity"/>
    <property type="evidence" value="ECO:0007669"/>
    <property type="project" value="EnsemblFungi"/>
</dbReference>
<dbReference type="InterPro" id="IPR029063">
    <property type="entry name" value="SAM-dependent_MTases_sf"/>
</dbReference>
<dbReference type="GO" id="GO:0000049">
    <property type="term" value="F:tRNA binding"/>
    <property type="evidence" value="ECO:0007669"/>
    <property type="project" value="UniProtKB-UniRule"/>
</dbReference>
<dbReference type="GO" id="GO:0005637">
    <property type="term" value="C:nuclear inner membrane"/>
    <property type="evidence" value="ECO:0007669"/>
    <property type="project" value="EnsemblFungi"/>
</dbReference>
<dbReference type="OrthoDB" id="6349953at2759"/>
<keyword evidence="4 9" id="KW-0949">S-adenosyl-L-methionine</keyword>
<keyword evidence="1 9" id="KW-0820">tRNA-binding</keyword>
<proteinExistence type="inferred from homology"/>
<dbReference type="STRING" id="1754192.A0A1Y1XJ25"/>
<comment type="catalytic activity">
    <reaction evidence="8 9">
        <text>guanosine(26) in tRNA + 2 S-adenosyl-L-methionine = N(2)-dimethylguanosine(26) in tRNA + 2 S-adenosyl-L-homocysteine + 2 H(+)</text>
        <dbReference type="Rhea" id="RHEA:43140"/>
        <dbReference type="Rhea" id="RHEA-COMP:10359"/>
        <dbReference type="Rhea" id="RHEA-COMP:10360"/>
        <dbReference type="ChEBI" id="CHEBI:15378"/>
        <dbReference type="ChEBI" id="CHEBI:57856"/>
        <dbReference type="ChEBI" id="CHEBI:59789"/>
        <dbReference type="ChEBI" id="CHEBI:74269"/>
        <dbReference type="ChEBI" id="CHEBI:74513"/>
        <dbReference type="EC" id="2.1.1.216"/>
    </reaction>
</comment>
<evidence type="ECO:0000256" key="2">
    <source>
        <dbReference type="ARBA" id="ARBA00022603"/>
    </source>
</evidence>
<evidence type="ECO:0000313" key="11">
    <source>
        <dbReference type="EMBL" id="ORX85406.1"/>
    </source>
</evidence>
<evidence type="ECO:0000256" key="7">
    <source>
        <dbReference type="ARBA" id="ARBA00039099"/>
    </source>
</evidence>
<dbReference type="NCBIfam" id="TIGR00308">
    <property type="entry name" value="TRM1"/>
    <property type="match status" value="1"/>
</dbReference>
<dbReference type="Gene3D" id="3.30.56.70">
    <property type="entry name" value="N2,N2-dimethylguanosine tRNA methyltransferase, C-terminal domain"/>
    <property type="match status" value="1"/>
</dbReference>
<name>A0A1Y1XJ25_9FUNG</name>
<dbReference type="EC" id="2.1.1.216" evidence="7 9"/>
<dbReference type="GO" id="GO:0160104">
    <property type="term" value="F:tRNA (guanine(26)-N2)-dimethyltransferase activity"/>
    <property type="evidence" value="ECO:0007669"/>
    <property type="project" value="UniProtKB-UniRule"/>
</dbReference>
<dbReference type="Gene3D" id="3.40.50.150">
    <property type="entry name" value="Vaccinia Virus protein VP39"/>
    <property type="match status" value="1"/>
</dbReference>
<dbReference type="Proteomes" id="UP000193944">
    <property type="component" value="Unassembled WGS sequence"/>
</dbReference>
<evidence type="ECO:0000256" key="8">
    <source>
        <dbReference type="ARBA" id="ARBA00051897"/>
    </source>
</evidence>
<dbReference type="Pfam" id="PF02005">
    <property type="entry name" value="TRM"/>
    <property type="match status" value="1"/>
</dbReference>
<dbReference type="GO" id="GO:0002940">
    <property type="term" value="P:tRNA N2-guanine methylation"/>
    <property type="evidence" value="ECO:0007669"/>
    <property type="project" value="EnsemblFungi"/>
</dbReference>
<dbReference type="SUPFAM" id="SSF53335">
    <property type="entry name" value="S-adenosyl-L-methionine-dependent methyltransferases"/>
    <property type="match status" value="1"/>
</dbReference>
<dbReference type="InterPro" id="IPR002905">
    <property type="entry name" value="Trm1"/>
</dbReference>
<dbReference type="PANTHER" id="PTHR10631">
    <property type="entry name" value="N 2 ,N 2 -DIMETHYLGUANOSINE TRNA METHYLTRANSFERASE"/>
    <property type="match status" value="1"/>
</dbReference>
<dbReference type="FunFam" id="3.30.56.70:FF:000001">
    <property type="entry name" value="tRNA (guanine(26)-N(2))-dimethyltransferase"/>
    <property type="match status" value="1"/>
</dbReference>
<dbReference type="PANTHER" id="PTHR10631:SF3">
    <property type="entry name" value="TRNA (GUANINE(26)-N(2))-DIMETHYLTRANSFERASE"/>
    <property type="match status" value="1"/>
</dbReference>
<organism evidence="11 12">
    <name type="scientific">Anaeromyces robustus</name>
    <dbReference type="NCBI Taxonomy" id="1754192"/>
    <lineage>
        <taxon>Eukaryota</taxon>
        <taxon>Fungi</taxon>
        <taxon>Fungi incertae sedis</taxon>
        <taxon>Chytridiomycota</taxon>
        <taxon>Chytridiomycota incertae sedis</taxon>
        <taxon>Neocallimastigomycetes</taxon>
        <taxon>Neocallimastigales</taxon>
        <taxon>Neocallimastigaceae</taxon>
        <taxon>Anaeromyces</taxon>
    </lineage>
</organism>
<evidence type="ECO:0000256" key="10">
    <source>
        <dbReference type="SAM" id="MobiDB-lite"/>
    </source>
</evidence>
<keyword evidence="5 9" id="KW-0819">tRNA processing</keyword>
<keyword evidence="3 9" id="KW-0808">Transferase</keyword>
<reference evidence="11 12" key="2">
    <citation type="submission" date="2016-08" db="EMBL/GenBank/DDBJ databases">
        <title>Pervasive Adenine N6-methylation of Active Genes in Fungi.</title>
        <authorList>
            <consortium name="DOE Joint Genome Institute"/>
            <person name="Mondo S.J."/>
            <person name="Dannebaum R.O."/>
            <person name="Kuo R.C."/>
            <person name="Labutti K."/>
            <person name="Haridas S."/>
            <person name="Kuo A."/>
            <person name="Salamov A."/>
            <person name="Ahrendt S.R."/>
            <person name="Lipzen A."/>
            <person name="Sullivan W."/>
            <person name="Andreopoulos W.B."/>
            <person name="Clum A."/>
            <person name="Lindquist E."/>
            <person name="Daum C."/>
            <person name="Ramamoorthy G.K."/>
            <person name="Gryganskyi A."/>
            <person name="Culley D."/>
            <person name="Magnuson J.K."/>
            <person name="James T.Y."/>
            <person name="O'Malley M.A."/>
            <person name="Stajich J.E."/>
            <person name="Spatafora J.W."/>
            <person name="Visel A."/>
            <person name="Grigoriev I.V."/>
        </authorList>
    </citation>
    <scope>NUCLEOTIDE SEQUENCE [LARGE SCALE GENOMIC DNA]</scope>
    <source>
        <strain evidence="11 12">S4</strain>
    </source>
</reference>
<reference evidence="11 12" key="1">
    <citation type="submission" date="2016-08" db="EMBL/GenBank/DDBJ databases">
        <title>A Parts List for Fungal Cellulosomes Revealed by Comparative Genomics.</title>
        <authorList>
            <consortium name="DOE Joint Genome Institute"/>
            <person name="Haitjema C.H."/>
            <person name="Gilmore S.P."/>
            <person name="Henske J.K."/>
            <person name="Solomon K.V."/>
            <person name="De Groot R."/>
            <person name="Kuo A."/>
            <person name="Mondo S.J."/>
            <person name="Salamov A.A."/>
            <person name="Labutti K."/>
            <person name="Zhao Z."/>
            <person name="Chiniquy J."/>
            <person name="Barry K."/>
            <person name="Brewer H.M."/>
            <person name="Purvine S.O."/>
            <person name="Wright A.T."/>
            <person name="Boxma B."/>
            <person name="Van Alen T."/>
            <person name="Hackstein J.H."/>
            <person name="Baker S.E."/>
            <person name="Grigoriev I.V."/>
            <person name="O'Malley M.A."/>
        </authorList>
    </citation>
    <scope>NUCLEOTIDE SEQUENCE [LARGE SCALE GENOMIC DNA]</scope>
    <source>
        <strain evidence="11 12">S4</strain>
    </source>
</reference>
<dbReference type="CDD" id="cd02440">
    <property type="entry name" value="AdoMet_MTases"/>
    <property type="match status" value="1"/>
</dbReference>
<feature type="region of interest" description="Disordered" evidence="10">
    <location>
        <begin position="487"/>
        <end position="518"/>
    </location>
</feature>
<comment type="similarity">
    <text evidence="9">Belongs to the class I-like SAM-binding methyltransferase superfamily. Trm1 family.</text>
</comment>
<feature type="compositionally biased region" description="Basic and acidic residues" evidence="10">
    <location>
        <begin position="500"/>
        <end position="511"/>
    </location>
</feature>
<dbReference type="PROSITE" id="PS51626">
    <property type="entry name" value="SAM_MT_TRM1"/>
    <property type="match status" value="1"/>
</dbReference>
<keyword evidence="6 9" id="KW-0694">RNA-binding</keyword>
<evidence type="ECO:0000256" key="3">
    <source>
        <dbReference type="ARBA" id="ARBA00022679"/>
    </source>
</evidence>
<evidence type="ECO:0000256" key="1">
    <source>
        <dbReference type="ARBA" id="ARBA00022555"/>
    </source>
</evidence>
<dbReference type="AlphaFoldDB" id="A0A1Y1XJ25"/>
<protein>
    <recommendedName>
        <fullName evidence="7 9">tRNA (guanine(26)-N(2))-dimethyltransferase</fullName>
        <ecNumber evidence="7 9">2.1.1.216</ecNumber>
    </recommendedName>
</protein>
<dbReference type="EMBL" id="MCFG01000036">
    <property type="protein sequence ID" value="ORX85406.1"/>
    <property type="molecule type" value="Genomic_DNA"/>
</dbReference>